<dbReference type="AlphaFoldDB" id="A0AAV8X603"/>
<feature type="region of interest" description="Disordered" evidence="1">
    <location>
        <begin position="159"/>
        <end position="212"/>
    </location>
</feature>
<feature type="non-terminal residue" evidence="2">
    <location>
        <position position="272"/>
    </location>
</feature>
<organism evidence="2 3">
    <name type="scientific">Aromia moschata</name>
    <dbReference type="NCBI Taxonomy" id="1265417"/>
    <lineage>
        <taxon>Eukaryota</taxon>
        <taxon>Metazoa</taxon>
        <taxon>Ecdysozoa</taxon>
        <taxon>Arthropoda</taxon>
        <taxon>Hexapoda</taxon>
        <taxon>Insecta</taxon>
        <taxon>Pterygota</taxon>
        <taxon>Neoptera</taxon>
        <taxon>Endopterygota</taxon>
        <taxon>Coleoptera</taxon>
        <taxon>Polyphaga</taxon>
        <taxon>Cucujiformia</taxon>
        <taxon>Chrysomeloidea</taxon>
        <taxon>Cerambycidae</taxon>
        <taxon>Cerambycinae</taxon>
        <taxon>Callichromatini</taxon>
        <taxon>Aromia</taxon>
    </lineage>
</organism>
<sequence length="272" mass="29612">MLISSMLAPGLQQTQLSQNIPSGTGTLQSAGPQQSKLVMPVFPLRPPAAVGDVALFAVLPVQVPYRQAVPAPVLVEVSQHRADTARPVSSMKPNMDSSNCILVQDVKDVTNDQITMGSESTQLPTEALNSTSADSKVFTASTPNLDTFRCRFATDEHGGALERHPQHSRCSSRRSSAASRRRRRTGRRCRCSSSASWTPCTPSPFRRTSSGTRVPEQAAGVHCFNFTLPWGANFAVSVRNVAPSVTQYDFVEFVKGGRVDHRLRRKGTSEME</sequence>
<comment type="caution">
    <text evidence="2">The sequence shown here is derived from an EMBL/GenBank/DDBJ whole genome shotgun (WGS) entry which is preliminary data.</text>
</comment>
<keyword evidence="3" id="KW-1185">Reference proteome</keyword>
<reference evidence="2" key="1">
    <citation type="journal article" date="2023" name="Insect Mol. Biol.">
        <title>Genome sequencing provides insights into the evolution of gene families encoding plant cell wall-degrading enzymes in longhorned beetles.</title>
        <authorList>
            <person name="Shin N.R."/>
            <person name="Okamura Y."/>
            <person name="Kirsch R."/>
            <person name="Pauchet Y."/>
        </authorList>
    </citation>
    <scope>NUCLEOTIDE SEQUENCE</scope>
    <source>
        <strain evidence="2">AMC_N1</strain>
    </source>
</reference>
<dbReference type="Proteomes" id="UP001162162">
    <property type="component" value="Unassembled WGS sequence"/>
</dbReference>
<gene>
    <name evidence="2" type="ORF">NQ318_008509</name>
</gene>
<evidence type="ECO:0000313" key="3">
    <source>
        <dbReference type="Proteomes" id="UP001162162"/>
    </source>
</evidence>
<proteinExistence type="predicted"/>
<protein>
    <submittedName>
        <fullName evidence="2">Uncharacterized protein</fullName>
    </submittedName>
</protein>
<feature type="compositionally biased region" description="Basic residues" evidence="1">
    <location>
        <begin position="179"/>
        <end position="190"/>
    </location>
</feature>
<evidence type="ECO:0000256" key="1">
    <source>
        <dbReference type="SAM" id="MobiDB-lite"/>
    </source>
</evidence>
<evidence type="ECO:0000313" key="2">
    <source>
        <dbReference type="EMBL" id="KAJ8933372.1"/>
    </source>
</evidence>
<accession>A0AAV8X603</accession>
<name>A0AAV8X603_9CUCU</name>
<dbReference type="EMBL" id="JAPWTK010001235">
    <property type="protein sequence ID" value="KAJ8933372.1"/>
    <property type="molecule type" value="Genomic_DNA"/>
</dbReference>